<keyword evidence="3 5" id="KW-0862">Zinc</keyword>
<keyword evidence="2 5" id="KW-0378">Hydrolase</keyword>
<dbReference type="SUPFAM" id="SSF51556">
    <property type="entry name" value="Metallo-dependent hydrolases"/>
    <property type="match status" value="1"/>
</dbReference>
<dbReference type="NCBIfam" id="NF006850">
    <property type="entry name" value="PRK09358.1-6"/>
    <property type="match status" value="1"/>
</dbReference>
<name>A0AB38YHK1_9GAMM</name>
<dbReference type="EMBL" id="CP101717">
    <property type="protein sequence ID" value="WLD58826.1"/>
    <property type="molecule type" value="Genomic_DNA"/>
</dbReference>
<feature type="binding site" evidence="5">
    <location>
        <position position="198"/>
    </location>
    <ligand>
        <name>Zn(2+)</name>
        <dbReference type="ChEBI" id="CHEBI:29105"/>
        <note>catalytic</note>
    </ligand>
</feature>
<evidence type="ECO:0000259" key="6">
    <source>
        <dbReference type="Pfam" id="PF00962"/>
    </source>
</evidence>
<feature type="binding site" evidence="5">
    <location>
        <position position="20"/>
    </location>
    <ligand>
        <name>Zn(2+)</name>
        <dbReference type="ChEBI" id="CHEBI:29105"/>
        <note>catalytic</note>
    </ligand>
</feature>
<feature type="domain" description="Adenosine deaminase" evidence="6">
    <location>
        <begin position="13"/>
        <end position="331"/>
    </location>
</feature>
<gene>
    <name evidence="7" type="ORF">NFC81_03280</name>
</gene>
<evidence type="ECO:0000256" key="4">
    <source>
        <dbReference type="ARBA" id="ARBA00023080"/>
    </source>
</evidence>
<dbReference type="GO" id="GO:0000034">
    <property type="term" value="F:adenine deaminase activity"/>
    <property type="evidence" value="ECO:0007669"/>
    <property type="project" value="UniProtKB-UniRule"/>
</dbReference>
<comment type="cofactor">
    <cofactor evidence="5">
        <name>Zn(2+)</name>
        <dbReference type="ChEBI" id="CHEBI:29105"/>
    </cofactor>
    <text evidence="5">Binds 1 zinc ion per subunit.</text>
</comment>
<feature type="binding site" evidence="5">
    <location>
        <position position="279"/>
    </location>
    <ligand>
        <name>Zn(2+)</name>
        <dbReference type="ChEBI" id="CHEBI:29105"/>
        <note>catalytic</note>
    </ligand>
</feature>
<reference evidence="7" key="1">
    <citation type="submission" date="2022-07" db="EMBL/GenBank/DDBJ databases">
        <title>Complete genome sequence of Salinispirillum sp. LH10-3-1 capable of multiple carbohydrate inversion isolated from a soda lake.</title>
        <authorList>
            <person name="Liu J."/>
            <person name="Zhai Y."/>
            <person name="Zhang H."/>
            <person name="Yang H."/>
            <person name="Qu J."/>
            <person name="Li J."/>
        </authorList>
    </citation>
    <scope>NUCLEOTIDE SEQUENCE</scope>
    <source>
        <strain evidence="7">LH 10-3-1</strain>
    </source>
</reference>
<dbReference type="GO" id="GO:0006146">
    <property type="term" value="P:adenine catabolic process"/>
    <property type="evidence" value="ECO:0007669"/>
    <property type="project" value="UniProtKB-UniRule"/>
</dbReference>
<feature type="site" description="Important for catalytic activity" evidence="5">
    <location>
        <position position="222"/>
    </location>
</feature>
<dbReference type="InterPro" id="IPR006330">
    <property type="entry name" value="Ado/ade_deaminase"/>
</dbReference>
<dbReference type="HAMAP" id="MF_01962">
    <property type="entry name" value="Adenine_deaminase"/>
    <property type="match status" value="1"/>
</dbReference>
<comment type="function">
    <text evidence="5">Catalyzes the hydrolytic deamination of adenine to hypoxanthine. Plays an important role in the purine salvage pathway and in nitrogen catabolism.</text>
</comment>
<evidence type="ECO:0000313" key="7">
    <source>
        <dbReference type="EMBL" id="WLD58826.1"/>
    </source>
</evidence>
<dbReference type="AlphaFoldDB" id="A0AB38YHK1"/>
<sequence length="339" mass="38430">MTAELIALAERVPKVELHLHIEGSLEPELMFALAQRNGVALPYDSVEAVRAAYQFSNLQEFLDLYYQGMSVLQTEQDFYDLTMAYLQRIHADNVVHTEVMFDPQGHLERGIAFETVFNGIERALRDGERQMEISYRLIMSFLRHLSEESAFDTLREAEPFLGRIDAVGLDSSEKGHPPEKFARVFARCRDLGLRLTAHAGEEGPPDYVWQAIDGIGVDRIDHGNRALEDEALVAELVERKLTLTVCPLSNLKLCVVDDMAQHPILDMLKRGLKATVNSDDPAYFGGYVNDNYRALIAHLPLTHSHLYDLVRNGFDGAWMTNAERQKHIRTLDQAFSVRC</sequence>
<dbReference type="Pfam" id="PF00962">
    <property type="entry name" value="A_deaminase"/>
    <property type="match status" value="1"/>
</dbReference>
<organism evidence="7">
    <name type="scientific">Salinispirillum sp. LH 10-3-1</name>
    <dbReference type="NCBI Taxonomy" id="2952525"/>
    <lineage>
        <taxon>Bacteria</taxon>
        <taxon>Pseudomonadati</taxon>
        <taxon>Pseudomonadota</taxon>
        <taxon>Gammaproteobacteria</taxon>
        <taxon>Oceanospirillales</taxon>
        <taxon>Saccharospirillaceae</taxon>
        <taxon>Salinispirillum</taxon>
    </lineage>
</organism>
<evidence type="ECO:0000256" key="1">
    <source>
        <dbReference type="ARBA" id="ARBA00022723"/>
    </source>
</evidence>
<dbReference type="PANTHER" id="PTHR43114:SF6">
    <property type="entry name" value="ADENINE DEAMINASE"/>
    <property type="match status" value="1"/>
</dbReference>
<dbReference type="RefSeq" id="WP_304996112.1">
    <property type="nucleotide sequence ID" value="NZ_CP101717.1"/>
</dbReference>
<dbReference type="NCBIfam" id="TIGR01430">
    <property type="entry name" value="aden_deam"/>
    <property type="match status" value="1"/>
</dbReference>
<feature type="active site" description="Proton donor" evidence="5">
    <location>
        <position position="201"/>
    </location>
</feature>
<proteinExistence type="inferred from homology"/>
<evidence type="ECO:0000256" key="5">
    <source>
        <dbReference type="HAMAP-Rule" id="MF_01962"/>
    </source>
</evidence>
<evidence type="ECO:0000256" key="3">
    <source>
        <dbReference type="ARBA" id="ARBA00022833"/>
    </source>
</evidence>
<feature type="binding site" evidence="5">
    <location>
        <position position="280"/>
    </location>
    <ligand>
        <name>substrate</name>
    </ligand>
</feature>
<dbReference type="InterPro" id="IPR032466">
    <property type="entry name" value="Metal_Hydrolase"/>
</dbReference>
<dbReference type="GO" id="GO:0008270">
    <property type="term" value="F:zinc ion binding"/>
    <property type="evidence" value="ECO:0007669"/>
    <property type="project" value="UniProtKB-UniRule"/>
</dbReference>
<comment type="catalytic activity">
    <reaction evidence="5">
        <text>adenine + H2O + H(+) = hypoxanthine + NH4(+)</text>
        <dbReference type="Rhea" id="RHEA:23688"/>
        <dbReference type="ChEBI" id="CHEBI:15377"/>
        <dbReference type="ChEBI" id="CHEBI:15378"/>
        <dbReference type="ChEBI" id="CHEBI:16708"/>
        <dbReference type="ChEBI" id="CHEBI:17368"/>
        <dbReference type="ChEBI" id="CHEBI:28938"/>
        <dbReference type="EC" id="3.5.4.2"/>
    </reaction>
</comment>
<protein>
    <recommendedName>
        <fullName evidence="5">Adenine deaminase</fullName>
        <shortName evidence="5">ADE</shortName>
        <ecNumber evidence="5">3.5.4.2</ecNumber>
    </recommendedName>
    <alternativeName>
        <fullName evidence="5">Adenine aminohydrolase</fullName>
        <shortName evidence="5">AAH</shortName>
    </alternativeName>
</protein>
<comment type="similarity">
    <text evidence="5">Belongs to the metallo-dependent hydrolases superfamily. Adenosine and AMP deaminases family. Adenine deaminase type 2 subfamily.</text>
</comment>
<keyword evidence="4 5" id="KW-0546">Nucleotide metabolism</keyword>
<dbReference type="FunFam" id="3.20.20.140:FF:000039">
    <property type="entry name" value="Adenine deaminase"/>
    <property type="match status" value="1"/>
</dbReference>
<dbReference type="CDD" id="cd01320">
    <property type="entry name" value="ADA"/>
    <property type="match status" value="1"/>
</dbReference>
<feature type="binding site" evidence="5">
    <location>
        <position position="18"/>
    </location>
    <ligand>
        <name>Zn(2+)</name>
        <dbReference type="ChEBI" id="CHEBI:29105"/>
        <note>catalytic</note>
    </ligand>
</feature>
<dbReference type="PANTHER" id="PTHR43114">
    <property type="entry name" value="ADENINE DEAMINASE"/>
    <property type="match status" value="1"/>
</dbReference>
<dbReference type="GO" id="GO:0043103">
    <property type="term" value="P:hypoxanthine salvage"/>
    <property type="evidence" value="ECO:0007669"/>
    <property type="project" value="UniProtKB-UniRule"/>
</dbReference>
<dbReference type="GO" id="GO:0005829">
    <property type="term" value="C:cytosol"/>
    <property type="evidence" value="ECO:0007669"/>
    <property type="project" value="TreeGrafter"/>
</dbReference>
<dbReference type="Gene3D" id="3.20.20.140">
    <property type="entry name" value="Metal-dependent hydrolases"/>
    <property type="match status" value="1"/>
</dbReference>
<dbReference type="InterPro" id="IPR001365">
    <property type="entry name" value="A_deaminase_dom"/>
</dbReference>
<dbReference type="GO" id="GO:0009117">
    <property type="term" value="P:nucleotide metabolic process"/>
    <property type="evidence" value="ECO:0007669"/>
    <property type="project" value="UniProtKB-KW"/>
</dbReference>
<dbReference type="EC" id="3.5.4.2" evidence="5"/>
<keyword evidence="1 5" id="KW-0479">Metal-binding</keyword>
<dbReference type="InterPro" id="IPR028892">
    <property type="entry name" value="ADE"/>
</dbReference>
<accession>A0AB38YHK1</accession>
<evidence type="ECO:0000256" key="2">
    <source>
        <dbReference type="ARBA" id="ARBA00022801"/>
    </source>
</evidence>